<dbReference type="Proteomes" id="UP000284763">
    <property type="component" value="Unassembled WGS sequence"/>
</dbReference>
<proteinExistence type="predicted"/>
<organism evidence="1 2">
    <name type="scientific">Methanosalsum natronophilum</name>
    <dbReference type="NCBI Taxonomy" id="768733"/>
    <lineage>
        <taxon>Archaea</taxon>
        <taxon>Methanobacteriati</taxon>
        <taxon>Methanobacteriota</taxon>
        <taxon>Stenosarchaea group</taxon>
        <taxon>Methanomicrobia</taxon>
        <taxon>Methanosarcinales</taxon>
        <taxon>Methanosarcinaceae</taxon>
        <taxon>Methanosalsum</taxon>
    </lineage>
</organism>
<feature type="non-terminal residue" evidence="1">
    <location>
        <position position="1"/>
    </location>
</feature>
<comment type="caution">
    <text evidence="1">The sequence shown here is derived from an EMBL/GenBank/DDBJ whole genome shotgun (WGS) entry which is preliminary data.</text>
</comment>
<accession>A0A3R7VUW9</accession>
<evidence type="ECO:0000313" key="2">
    <source>
        <dbReference type="Proteomes" id="UP000284763"/>
    </source>
</evidence>
<name>A0A3R7VUW9_9EURY</name>
<reference evidence="1 2" key="1">
    <citation type="submission" date="2018-08" db="EMBL/GenBank/DDBJ databases">
        <title>The metabolism and importance of syntrophic acetate oxidation coupled to methane or sulfide production in haloalkaline environments.</title>
        <authorList>
            <person name="Timmers P.H.A."/>
            <person name="Vavourakis C.D."/>
            <person name="Sorokin D.Y."/>
            <person name="Sinninghe Damste J.S."/>
            <person name="Muyzer G."/>
            <person name="Stams A.J.M."/>
            <person name="Plugge C.M."/>
        </authorList>
    </citation>
    <scope>NUCLEOTIDE SEQUENCE [LARGE SCALE GENOMIC DNA]</scope>
    <source>
        <strain evidence="1">MSAO_Arc3</strain>
    </source>
</reference>
<dbReference type="AlphaFoldDB" id="A0A3R7VUW9"/>
<evidence type="ECO:0000313" key="1">
    <source>
        <dbReference type="EMBL" id="RQD89729.1"/>
    </source>
</evidence>
<protein>
    <submittedName>
        <fullName evidence="1">Uncharacterized protein</fullName>
    </submittedName>
</protein>
<sequence>SLFLHMSERDERYNSELKRRGVPKDLFDASRQVTCPECGQSFNLFYSRAKLCTGCIHAVNGCEFARCIRCDTEFPLTDFMNKAKSRRTSTYLESLINNYHNTFGERPGR</sequence>
<dbReference type="EMBL" id="QZAB01000140">
    <property type="protein sequence ID" value="RQD89729.1"/>
    <property type="molecule type" value="Genomic_DNA"/>
</dbReference>
<gene>
    <name evidence="1" type="ORF">D5R95_02040</name>
</gene>